<feature type="domain" description="Transcription regulator TrmB N-terminal" evidence="2">
    <location>
        <begin position="24"/>
        <end position="88"/>
    </location>
</feature>
<dbReference type="InterPro" id="IPR036388">
    <property type="entry name" value="WH-like_DNA-bd_sf"/>
</dbReference>
<evidence type="ECO:0000313" key="4">
    <source>
        <dbReference type="EMBL" id="EMA48516.1"/>
    </source>
</evidence>
<gene>
    <name evidence="4" type="ORF">C450_19616</name>
</gene>
<dbReference type="InterPro" id="IPR002831">
    <property type="entry name" value="Tscrpt_reg_TrmB_N"/>
</dbReference>
<proteinExistence type="inferred from homology"/>
<dbReference type="InterPro" id="IPR051797">
    <property type="entry name" value="TrmB-like"/>
</dbReference>
<dbReference type="Pfam" id="PF01978">
    <property type="entry name" value="TrmB"/>
    <property type="match status" value="1"/>
</dbReference>
<dbReference type="Proteomes" id="UP000011625">
    <property type="component" value="Unassembled WGS sequence"/>
</dbReference>
<feature type="domain" description="Transcription regulator TrmB C-terminal" evidence="3">
    <location>
        <begin position="120"/>
        <end position="365"/>
    </location>
</feature>
<dbReference type="SUPFAM" id="SSF159071">
    <property type="entry name" value="TrmB C-terminal domain-like"/>
    <property type="match status" value="1"/>
</dbReference>
<dbReference type="PANTHER" id="PTHR34293:SF1">
    <property type="entry name" value="HTH-TYPE TRANSCRIPTIONAL REGULATOR TRMBL2"/>
    <property type="match status" value="1"/>
</dbReference>
<dbReference type="PATRIC" id="fig|1227456.3.peg.3974"/>
<comment type="caution">
    <text evidence="4">The sequence shown here is derived from an EMBL/GenBank/DDBJ whole genome shotgun (WGS) entry which is preliminary data.</text>
</comment>
<reference evidence="4 5" key="1">
    <citation type="journal article" date="2014" name="PLoS Genet.">
        <title>Phylogenetically driven sequencing of extremely halophilic archaea reveals strategies for static and dynamic osmo-response.</title>
        <authorList>
            <person name="Becker E.A."/>
            <person name="Seitzer P.M."/>
            <person name="Tritt A."/>
            <person name="Larsen D."/>
            <person name="Krusor M."/>
            <person name="Yao A.I."/>
            <person name="Wu D."/>
            <person name="Madern D."/>
            <person name="Eisen J.A."/>
            <person name="Darling A.E."/>
            <person name="Facciotti M.T."/>
        </authorList>
    </citation>
    <scope>NUCLEOTIDE SEQUENCE [LARGE SCALE GENOMIC DNA]</scope>
    <source>
        <strain evidence="4 5">DSM 8989</strain>
    </source>
</reference>
<dbReference type="EMBL" id="AOME01000089">
    <property type="protein sequence ID" value="EMA48516.1"/>
    <property type="molecule type" value="Genomic_DNA"/>
</dbReference>
<dbReference type="STRING" id="1227456.C450_19616"/>
<evidence type="ECO:0000256" key="1">
    <source>
        <dbReference type="ARBA" id="ARBA00007287"/>
    </source>
</evidence>
<dbReference type="InterPro" id="IPR021586">
    <property type="entry name" value="Tscrpt_reg_TrmB_C"/>
</dbReference>
<dbReference type="AlphaFoldDB" id="M0MSF3"/>
<evidence type="ECO:0000259" key="2">
    <source>
        <dbReference type="Pfam" id="PF01978"/>
    </source>
</evidence>
<organism evidence="4 5">
    <name type="scientific">Halococcus salifodinae DSM 8989</name>
    <dbReference type="NCBI Taxonomy" id="1227456"/>
    <lineage>
        <taxon>Archaea</taxon>
        <taxon>Methanobacteriati</taxon>
        <taxon>Methanobacteriota</taxon>
        <taxon>Stenosarchaea group</taxon>
        <taxon>Halobacteria</taxon>
        <taxon>Halobacteriales</taxon>
        <taxon>Halococcaceae</taxon>
        <taxon>Halococcus</taxon>
    </lineage>
</organism>
<comment type="similarity">
    <text evidence="1">Belongs to the transcriptional regulator TrmB family.</text>
</comment>
<name>M0MSF3_9EURY</name>
<dbReference type="InterPro" id="IPR036390">
    <property type="entry name" value="WH_DNA-bd_sf"/>
</dbReference>
<evidence type="ECO:0000313" key="5">
    <source>
        <dbReference type="Proteomes" id="UP000011625"/>
    </source>
</evidence>
<dbReference type="Gene3D" id="1.10.10.10">
    <property type="entry name" value="Winged helix-like DNA-binding domain superfamily/Winged helix DNA-binding domain"/>
    <property type="match status" value="1"/>
</dbReference>
<dbReference type="Pfam" id="PF11495">
    <property type="entry name" value="Regulator_TrmB"/>
    <property type="match status" value="1"/>
</dbReference>
<dbReference type="PANTHER" id="PTHR34293">
    <property type="entry name" value="HTH-TYPE TRANSCRIPTIONAL REGULATOR TRMBL2"/>
    <property type="match status" value="1"/>
</dbReference>
<dbReference type="SUPFAM" id="SSF46785">
    <property type="entry name" value="Winged helix' DNA-binding domain"/>
    <property type="match status" value="1"/>
</dbReference>
<protein>
    <submittedName>
        <fullName evidence="4">TrmB family transcriptional regulator</fullName>
    </submittedName>
</protein>
<accession>M0MSF3</accession>
<keyword evidence="5" id="KW-1185">Reference proteome</keyword>
<evidence type="ECO:0000259" key="3">
    <source>
        <dbReference type="Pfam" id="PF11495"/>
    </source>
</evidence>
<sequence length="376" mass="42778">MRFEEDDSCMDEDDQFIRRILVNNFSLSDYEADVYISLLRTGKQSMADIAGSSGVPRQRVYDITEKLQDEGLVEVINESPKHAYALPPSDAFQSVQDEINVAMTHMEDMYQTQEDIGTEIAMFKNEATIENYLERIVEIPSVTISLTFPYQLLGKYETIFRQIPDDVHSKCIISNVPREFIEDQTINLESVTTLASQVRGTPKEEPVAICADRETCLLWIGHPAHAGPNTSEGFHITSPEVSFLFDRFITDLLWSQSKPIRLSEHVQELPRTFLRIKDCIEYVSSVRELGTSETLLVEIEGFDTRRKQPISIAGELLDYYQSNSDIRAYLVINAEDHDSNSGNVVSVGGWNSGIEDYEARQITLRDKNIKNNDDKN</sequence>